<comment type="caution">
    <text evidence="2">The sequence shown here is derived from an EMBL/GenBank/DDBJ whole genome shotgun (WGS) entry which is preliminary data.</text>
</comment>
<organism evidence="2 3">
    <name type="scientific">Clostridium symbiosum</name>
    <name type="common">Bacteroides symbiosus</name>
    <dbReference type="NCBI Taxonomy" id="1512"/>
    <lineage>
        <taxon>Bacteria</taxon>
        <taxon>Bacillati</taxon>
        <taxon>Bacillota</taxon>
        <taxon>Clostridia</taxon>
        <taxon>Lachnospirales</taxon>
        <taxon>Lachnospiraceae</taxon>
        <taxon>Otoolea</taxon>
    </lineage>
</organism>
<dbReference type="EMBL" id="JAQLGM010000002">
    <property type="protein sequence ID" value="MDB1998843.1"/>
    <property type="molecule type" value="Genomic_DNA"/>
</dbReference>
<accession>A0AAW6APH6</accession>
<sequence length="2419" mass="257233">MRNKRGRLILMGLLSLLVVGGTIGGALAEEMRPYKAPELRLEQGADEYDLMEGITYRSDHYELDLVDTGDFDIDIPGRYEVEYSLTPIFDDEPDEEKPEGGGGGSPSPDKATPPEAENDEDIGQNDNTGESQEDGGNEDTGGSQEEDGTGDTDTGGNREEDETVDAGGSQEEDGTGDTDTGGNREEDENVDAGGSQEEDGTGDTGTGGSQEEDGTGDTGTGGSQEEDGTGDTGTGENQEEDGTGDTGTGGSQEEDGTGDTGTGGNQEEGETGDNGGSQDNGGTQSESSGQNSSSQETSDDVMPAIAEAISRVTGTVYAEEVPLEKPGTYGRGSLDTGDGVIYFKRTVRVIPGELCIKYENEELRIPADAELYSLVSKEENSATPSAATACDADEIKDESSHGETDKKRKNRKYELVLTGEDLLTEDAYVTDIKGERQPDIEVSIKDDTGLQAAVKIQENEDGKAEVFLLPGTYPVRLTATNPETGNPVTDVRYVTIEAGEQILFDAPTLFVGTRNTGFDLLSGVRAVSDDGQTVPVKVKDDSELDAARVTVTDEETGQENAKLKQGVYSVVLAADHPVSKEEFTCKRRVEIKDGYYIYAPDLEVRANTTDYDPLEGVVVRDEKDEPIEHAEVRIKDMSSLYTTGNPQNALPDDVPRPATMSDAVPEQPAGMRLSRAAAVTEAEYPPLQEDQSYQILLASEDEGGNEITTVRNIRATEAATHVISYLLNTIAPVKYGNAVDLDPKASGGTTAGQVIKRLTSDPAYKKLYNVQIEMGKNDTLGGTGAAGNVLEVVRPRMNGSGLNTFMIVINNKTLTLTEDIEFRSGLSTTLRSGTIVTDGKRLSLGAKSAGTSLNLIEINFKLPPGTTDFLELSNRLYFDEVKLPPEIVSRQRPDTSDVYINTRNRVQFGGALTGSGLALDVDENTRESFVGYNRGLNAPTGIEGASMNMKNNSELWSSRLKLSGSLNFEKDNSKLKLVSWTEDGKPLVSNVRDLEVAGLNNTLYLYNHQNRDVNSDNPMLIIDNRMTTRNGPLILDDLDQNGSGSASVQRFEELQKNKDATSRPFKAGDVIVKFRDPANADATHFESRIDNAVQGPGTKIFNLKANRQTGEIILTDEKPIRITNEANGDIRDFSTHKEAIDFITSLSGDPDITVKLMTDYALTKEDRDAWAELNGYQGIITLTSDTALDGTPRRLRIRNGSPAMNLPVAAKGVVFKDIAFRVDEAKYFYANGTPVTFGENVTFVDNNPFTGVFGGSNLTDLSGDASITIRSGLFENVYGGGRDKKVANASVNVTGGTIKSLYGGMKGDNSKPTGKAELTVGNAVSELAIDNIYNFDQVNIAQNAEVTVSGKLNYRQSDTMDYKGKLELGSGSTLRFLEADNRVGSLGIITGTAELLLKRTGSGLVTTPLVLDDVNLPLDVKHGAAILLGYSGTDQAQINDILLRFTRKDRATTEGIEAGSTIQGGLMADTDDGTVGLGYPVSLSVNGGQHSYYESVADALGTVSTGNSYELAFRKEGYRLTARELDAIKKSGSSATKITFTSTFELSASDPILPGEIVGQTVKRNVRLGEDLECGANTELTKIRLTFTAAADILAGGYDLTIGPETEIVPFSGKYPDLYGGGKTAIVGDTSLKIMSGTFDSVYGGGSQASASVDGSTSVILPATGSGDMAKVRNLITPGGKGNVTKTASLEVRGGFFGTEAAGGHGGALEIYGGMAGTTVDKVRIEMSGAGSWGPIRIYGAGNASVGSCEIDVKDDPVGSMKEVKKLDVYGGGAGSGRVNGDVSIAIDLSPTLLEDSDRIGTVSGYGVESTATGVLKEDVGGTRTVTLTKPDPSSATSVAINTVKGFTELTIGSAADTSHLLLVVENLDSDPFAGVNKRTGILNMVNAKLELTGTDAGKVGVLKSGGTLESHIHINKPDGGPTIPLQIDERADITGPKVDLSLSGGKTVSAGDIILEFADPSKADPLKYQNMRSNYNIMKKTENSKGYIYLAKPATHTTMVRVEYPDGLDTADAAENRKNLVFRYDGDVAVKGGYVIGMPRNAAGDPVQSLAYTRHDPVWDGTKDTMPANAQEIVFTEEPGTTAADGRLDGLVIKQETLYFAHIMDQMGNVATVILDTLAPSQSGTDVTVVYDPVTGDYSFSVTVKDMTVGWMPPDPLDQASHLSYTAHGVKQWAWAVGPAAGNIMAESAAKEELMTAAPDQNGIQETAIPNPPLIDGAEGNYTFKVPGTALTKDSVVWVYAKDNLNNTVKIAIPVGDKMIDVDVPMKVKMVALKAAPGDPLPAPKLLAPVCYIANRGESRVKVEITSFEDTTPSSGKEITLVNRQEGLSGNEMGLLIGPLAPSDPDYIGNFATRNVLDGITPATPLDMGIMEPAASRTHGLNFTFYAVYDAENIQPTRADGMTGRLSYRFTVVPAAAP</sequence>
<evidence type="ECO:0000313" key="2">
    <source>
        <dbReference type="EMBL" id="MDB1998843.1"/>
    </source>
</evidence>
<feature type="compositionally biased region" description="Basic and acidic residues" evidence="1">
    <location>
        <begin position="397"/>
        <end position="406"/>
    </location>
</feature>
<evidence type="ECO:0000256" key="1">
    <source>
        <dbReference type="SAM" id="MobiDB-lite"/>
    </source>
</evidence>
<feature type="region of interest" description="Disordered" evidence="1">
    <location>
        <begin position="382"/>
        <end position="408"/>
    </location>
</feature>
<reference evidence="2" key="1">
    <citation type="submission" date="2023-01" db="EMBL/GenBank/DDBJ databases">
        <title>Human gut microbiome strain richness.</title>
        <authorList>
            <person name="Chen-Liaw A."/>
        </authorList>
    </citation>
    <scope>NUCLEOTIDE SEQUENCE</scope>
    <source>
        <strain evidence="2">B1_m1001713B170214d0_201011</strain>
    </source>
</reference>
<feature type="region of interest" description="Disordered" evidence="1">
    <location>
        <begin position="87"/>
        <end position="300"/>
    </location>
</feature>
<proteinExistence type="predicted"/>
<feature type="compositionally biased region" description="Gly residues" evidence="1">
    <location>
        <begin position="258"/>
        <end position="279"/>
    </location>
</feature>
<name>A0AAW6APH6_CLOSY</name>
<dbReference type="Proteomes" id="UP001300871">
    <property type="component" value="Unassembled WGS sequence"/>
</dbReference>
<evidence type="ECO:0000313" key="3">
    <source>
        <dbReference type="Proteomes" id="UP001300871"/>
    </source>
</evidence>
<feature type="compositionally biased region" description="Acidic residues" evidence="1">
    <location>
        <begin position="185"/>
        <end position="201"/>
    </location>
</feature>
<protein>
    <submittedName>
        <fullName evidence="2">Uncharacterized protein</fullName>
    </submittedName>
</protein>
<feature type="compositionally biased region" description="Acidic residues" evidence="1">
    <location>
        <begin position="159"/>
        <end position="176"/>
    </location>
</feature>
<feature type="compositionally biased region" description="Low complexity" evidence="1">
    <location>
        <begin position="280"/>
        <end position="296"/>
    </location>
</feature>
<gene>
    <name evidence="2" type="ORF">PM006_01300</name>
</gene>
<dbReference type="RefSeq" id="WP_272120298.1">
    <property type="nucleotide sequence ID" value="NZ_JAQLGH010000002.1"/>
</dbReference>